<proteinExistence type="predicted"/>
<feature type="region of interest" description="Disordered" evidence="1">
    <location>
        <begin position="24"/>
        <end position="43"/>
    </location>
</feature>
<reference evidence="2 3" key="1">
    <citation type="submission" date="2016-12" db="EMBL/GenBank/DDBJ databases">
        <title>Draft genome sequence of Fusarium oxysporum causing rot on Narcissus.</title>
        <authorList>
            <person name="Armitage A.D."/>
            <person name="Taylor A."/>
            <person name="Clarkson J.P."/>
            <person name="Harrison R.J."/>
            <person name="Jackson A.C."/>
        </authorList>
    </citation>
    <scope>NUCLEOTIDE SEQUENCE [LARGE SCALE GENOMIC DNA]</scope>
    <source>
        <strain evidence="2 3">N139</strain>
    </source>
</reference>
<sequence>MLDREKFPIGYVCAEVPPLTSSITSLDNEENNGNFYQPPRDGNTYTFGTIG</sequence>
<accession>A0A4Q2V694</accession>
<organism evidence="2 3">
    <name type="scientific">Fusarium oxysporum f. sp. narcissi</name>
    <dbReference type="NCBI Taxonomy" id="451672"/>
    <lineage>
        <taxon>Eukaryota</taxon>
        <taxon>Fungi</taxon>
        <taxon>Dikarya</taxon>
        <taxon>Ascomycota</taxon>
        <taxon>Pezizomycotina</taxon>
        <taxon>Sordariomycetes</taxon>
        <taxon>Hypocreomycetidae</taxon>
        <taxon>Hypocreales</taxon>
        <taxon>Nectriaceae</taxon>
        <taxon>Fusarium</taxon>
        <taxon>Fusarium oxysporum species complex</taxon>
    </lineage>
</organism>
<evidence type="ECO:0000256" key="1">
    <source>
        <dbReference type="SAM" id="MobiDB-lite"/>
    </source>
</evidence>
<feature type="compositionally biased region" description="Polar residues" evidence="1">
    <location>
        <begin position="24"/>
        <end position="35"/>
    </location>
</feature>
<evidence type="ECO:0000313" key="2">
    <source>
        <dbReference type="EMBL" id="RYC82735.1"/>
    </source>
</evidence>
<dbReference type="Proteomes" id="UP000290540">
    <property type="component" value="Unassembled WGS sequence"/>
</dbReference>
<comment type="caution">
    <text evidence="2">The sequence shown here is derived from an EMBL/GenBank/DDBJ whole genome shotgun (WGS) entry which is preliminary data.</text>
</comment>
<evidence type="ECO:0000313" key="3">
    <source>
        <dbReference type="Proteomes" id="UP000290540"/>
    </source>
</evidence>
<dbReference type="AlphaFoldDB" id="A0A4Q2V694"/>
<gene>
    <name evidence="2" type="ORF">BFJ63_vAg14401</name>
</gene>
<protein>
    <submittedName>
        <fullName evidence="2">Uncharacterized protein</fullName>
    </submittedName>
</protein>
<dbReference type="EMBL" id="MQTW01000173">
    <property type="protein sequence ID" value="RYC82735.1"/>
    <property type="molecule type" value="Genomic_DNA"/>
</dbReference>
<name>A0A4Q2V694_FUSOX</name>